<sequence>MIEQTLSVAKIRGTTAYLQAEPKPACEGCNGKCGSQIFSRLFGTHKKLFPIDLSEPVQVGQKIKLSLDDSQLVNHGAWVYMAPLMGAFTMMFIGALLLNLSEPLQILFALMGGVLGFLVARYRVSRIKHQVKVVKIYPISFSVKQIDGD</sequence>
<keyword evidence="1" id="KW-0472">Membrane</keyword>
<comment type="caution">
    <text evidence="2">The sequence shown here is derived from an EMBL/GenBank/DDBJ whole genome shotgun (WGS) entry which is preliminary data.</text>
</comment>
<keyword evidence="1" id="KW-0812">Transmembrane</keyword>
<evidence type="ECO:0000313" key="3">
    <source>
        <dbReference type="Proteomes" id="UP000291338"/>
    </source>
</evidence>
<reference evidence="2 3" key="1">
    <citation type="submission" date="2018-01" db="EMBL/GenBank/DDBJ databases">
        <title>Co-occurrence of chitin degradation, pigmentation and bioactivity in marine Pseudoalteromonas.</title>
        <authorList>
            <person name="Paulsen S."/>
            <person name="Gram L."/>
            <person name="Machado H."/>
        </authorList>
    </citation>
    <scope>NUCLEOTIDE SEQUENCE [LARGE SCALE GENOMIC DNA]</scope>
    <source>
        <strain evidence="2 3">S3898</strain>
    </source>
</reference>
<dbReference type="EMBL" id="PPSX01000042">
    <property type="protein sequence ID" value="RZQ52835.1"/>
    <property type="molecule type" value="Genomic_DNA"/>
</dbReference>
<protein>
    <submittedName>
        <fullName evidence="2">Regulator</fullName>
    </submittedName>
</protein>
<dbReference type="PANTHER" id="PTHR35867">
    <property type="entry name" value="PROTEIN RSEC"/>
    <property type="match status" value="1"/>
</dbReference>
<feature type="transmembrane region" description="Helical" evidence="1">
    <location>
        <begin position="77"/>
        <end position="98"/>
    </location>
</feature>
<gene>
    <name evidence="2" type="ORF">C1E23_12305</name>
</gene>
<dbReference type="Proteomes" id="UP000291338">
    <property type="component" value="Unassembled WGS sequence"/>
</dbReference>
<name>A0A4Q7IMB5_9GAMM</name>
<keyword evidence="1" id="KW-1133">Transmembrane helix</keyword>
<evidence type="ECO:0000256" key="1">
    <source>
        <dbReference type="SAM" id="Phobius"/>
    </source>
</evidence>
<organism evidence="2 3">
    <name type="scientific">Pseudoalteromonas phenolica</name>
    <dbReference type="NCBI Taxonomy" id="161398"/>
    <lineage>
        <taxon>Bacteria</taxon>
        <taxon>Pseudomonadati</taxon>
        <taxon>Pseudomonadota</taxon>
        <taxon>Gammaproteobacteria</taxon>
        <taxon>Alteromonadales</taxon>
        <taxon>Pseudoalteromonadaceae</taxon>
        <taxon>Pseudoalteromonas</taxon>
    </lineage>
</organism>
<dbReference type="RefSeq" id="WP_130255854.1">
    <property type="nucleotide sequence ID" value="NZ_PPSX01000042.1"/>
</dbReference>
<proteinExistence type="predicted"/>
<dbReference type="PIRSF" id="PIRSF004923">
    <property type="entry name" value="RseC"/>
    <property type="match status" value="1"/>
</dbReference>
<evidence type="ECO:0000313" key="2">
    <source>
        <dbReference type="EMBL" id="RZQ52835.1"/>
    </source>
</evidence>
<dbReference type="Pfam" id="PF04246">
    <property type="entry name" value="RseC_MucC"/>
    <property type="match status" value="1"/>
</dbReference>
<dbReference type="InterPro" id="IPR007359">
    <property type="entry name" value="SigmaE_reg_RseC_MucC"/>
</dbReference>
<feature type="transmembrane region" description="Helical" evidence="1">
    <location>
        <begin position="104"/>
        <end position="122"/>
    </location>
</feature>
<dbReference type="InterPro" id="IPR026268">
    <property type="entry name" value="RseC"/>
</dbReference>
<accession>A0A4Q7IMB5</accession>
<dbReference type="AlphaFoldDB" id="A0A4Q7IMB5"/>
<dbReference type="PANTHER" id="PTHR35867:SF1">
    <property type="entry name" value="PROTEIN RSEC"/>
    <property type="match status" value="1"/>
</dbReference>